<dbReference type="Pfam" id="PF20237">
    <property type="entry name" value="DUF6594"/>
    <property type="match status" value="1"/>
</dbReference>
<dbReference type="PANTHER" id="PTHR34502">
    <property type="entry name" value="DUF6594 DOMAIN-CONTAINING PROTEIN-RELATED"/>
    <property type="match status" value="1"/>
</dbReference>
<keyword evidence="2" id="KW-0812">Transmembrane</keyword>
<accession>A0AAN6YWF7</accession>
<evidence type="ECO:0000313" key="4">
    <source>
        <dbReference type="EMBL" id="KAK4115449.1"/>
    </source>
</evidence>
<evidence type="ECO:0000313" key="5">
    <source>
        <dbReference type="Proteomes" id="UP001302812"/>
    </source>
</evidence>
<dbReference type="AlphaFoldDB" id="A0AAN6YWF7"/>
<evidence type="ECO:0000256" key="2">
    <source>
        <dbReference type="SAM" id="Phobius"/>
    </source>
</evidence>
<dbReference type="RefSeq" id="XP_064673019.1">
    <property type="nucleotide sequence ID" value="XM_064817386.1"/>
</dbReference>
<dbReference type="GeneID" id="89941511"/>
<keyword evidence="5" id="KW-1185">Reference proteome</keyword>
<feature type="domain" description="DUF6594" evidence="3">
    <location>
        <begin position="5"/>
        <end position="285"/>
    </location>
</feature>
<keyword evidence="2" id="KW-1133">Transmembrane helix</keyword>
<dbReference type="PANTHER" id="PTHR34502:SF5">
    <property type="entry name" value="DUF6594 DOMAIN-CONTAINING PROTEIN"/>
    <property type="match status" value="1"/>
</dbReference>
<reference evidence="4" key="1">
    <citation type="journal article" date="2023" name="Mol. Phylogenet. Evol.">
        <title>Genome-scale phylogeny and comparative genomics of the fungal order Sordariales.</title>
        <authorList>
            <person name="Hensen N."/>
            <person name="Bonometti L."/>
            <person name="Westerberg I."/>
            <person name="Brannstrom I.O."/>
            <person name="Guillou S."/>
            <person name="Cros-Aarteil S."/>
            <person name="Calhoun S."/>
            <person name="Haridas S."/>
            <person name="Kuo A."/>
            <person name="Mondo S."/>
            <person name="Pangilinan J."/>
            <person name="Riley R."/>
            <person name="LaButti K."/>
            <person name="Andreopoulos B."/>
            <person name="Lipzen A."/>
            <person name="Chen C."/>
            <person name="Yan M."/>
            <person name="Daum C."/>
            <person name="Ng V."/>
            <person name="Clum A."/>
            <person name="Steindorff A."/>
            <person name="Ohm R.A."/>
            <person name="Martin F."/>
            <person name="Silar P."/>
            <person name="Natvig D.O."/>
            <person name="Lalanne C."/>
            <person name="Gautier V."/>
            <person name="Ament-Velasquez S.L."/>
            <person name="Kruys A."/>
            <person name="Hutchinson M.I."/>
            <person name="Powell A.J."/>
            <person name="Barry K."/>
            <person name="Miller A.N."/>
            <person name="Grigoriev I.V."/>
            <person name="Debuchy R."/>
            <person name="Gladieux P."/>
            <person name="Hiltunen Thoren M."/>
            <person name="Johannesson H."/>
        </authorList>
    </citation>
    <scope>NUCLEOTIDE SEQUENCE</scope>
    <source>
        <strain evidence="4">CBS 508.74</strain>
    </source>
</reference>
<reference evidence="4" key="2">
    <citation type="submission" date="2023-05" db="EMBL/GenBank/DDBJ databases">
        <authorList>
            <consortium name="Lawrence Berkeley National Laboratory"/>
            <person name="Steindorff A."/>
            <person name="Hensen N."/>
            <person name="Bonometti L."/>
            <person name="Westerberg I."/>
            <person name="Brannstrom I.O."/>
            <person name="Guillou S."/>
            <person name="Cros-Aarteil S."/>
            <person name="Calhoun S."/>
            <person name="Haridas S."/>
            <person name="Kuo A."/>
            <person name="Mondo S."/>
            <person name="Pangilinan J."/>
            <person name="Riley R."/>
            <person name="Labutti K."/>
            <person name="Andreopoulos B."/>
            <person name="Lipzen A."/>
            <person name="Chen C."/>
            <person name="Yanf M."/>
            <person name="Daum C."/>
            <person name="Ng V."/>
            <person name="Clum A."/>
            <person name="Ohm R."/>
            <person name="Martin F."/>
            <person name="Silar P."/>
            <person name="Natvig D."/>
            <person name="Lalanne C."/>
            <person name="Gautier V."/>
            <person name="Ament-Velasquez S.L."/>
            <person name="Kruys A."/>
            <person name="Hutchinson M.I."/>
            <person name="Powell A.J."/>
            <person name="Barry K."/>
            <person name="Miller A.N."/>
            <person name="Grigoriev I.V."/>
            <person name="Debuchy R."/>
            <person name="Gladieux P."/>
            <person name="Thoren M.H."/>
            <person name="Johannesson H."/>
        </authorList>
    </citation>
    <scope>NUCLEOTIDE SEQUENCE</scope>
    <source>
        <strain evidence="4">CBS 508.74</strain>
    </source>
</reference>
<comment type="caution">
    <text evidence="4">The sequence shown here is derived from an EMBL/GenBank/DDBJ whole genome shotgun (WGS) entry which is preliminary data.</text>
</comment>
<feature type="transmembrane region" description="Helical" evidence="2">
    <location>
        <begin position="247"/>
        <end position="266"/>
    </location>
</feature>
<feature type="transmembrane region" description="Helical" evidence="2">
    <location>
        <begin position="221"/>
        <end position="241"/>
    </location>
</feature>
<feature type="transmembrane region" description="Helical" evidence="2">
    <location>
        <begin position="273"/>
        <end position="290"/>
    </location>
</feature>
<proteinExistence type="predicted"/>
<dbReference type="EMBL" id="MU853334">
    <property type="protein sequence ID" value="KAK4115449.1"/>
    <property type="molecule type" value="Genomic_DNA"/>
</dbReference>
<dbReference type="InterPro" id="IPR046529">
    <property type="entry name" value="DUF6594"/>
</dbReference>
<keyword evidence="2" id="KW-0472">Membrane</keyword>
<sequence>MLGTHIGGYPEGAMFHGFRGLYAEILLHMQAEVMRLQSELSQPQNADGDSDDGDDKGSSKDTIAVQAEGTDARSSLDPGVSTSYSSSTAQFQKVLALKKTLDEYYDSLFRYEKIINLPHPNSRDLEDMVNWMFSRQASMINLNAENFGFYKDMWRDDGRETKELVSLHHSFDDALTSWVQYHIVDIYHNLCGKYIHRPPKAAHLQGAILYEHKDIARVTRLLTITCACALPIASIFVLHSIKDVSVRLGIVFGVSALFSICMGMMTSAKTHDIFTATATFAAVLVVFVGTDGNAL</sequence>
<name>A0AAN6YWF7_9PEZI</name>
<protein>
    <recommendedName>
        <fullName evidence="3">DUF6594 domain-containing protein</fullName>
    </recommendedName>
</protein>
<evidence type="ECO:0000259" key="3">
    <source>
        <dbReference type="Pfam" id="PF20237"/>
    </source>
</evidence>
<organism evidence="4 5">
    <name type="scientific">Canariomyces notabilis</name>
    <dbReference type="NCBI Taxonomy" id="2074819"/>
    <lineage>
        <taxon>Eukaryota</taxon>
        <taxon>Fungi</taxon>
        <taxon>Dikarya</taxon>
        <taxon>Ascomycota</taxon>
        <taxon>Pezizomycotina</taxon>
        <taxon>Sordariomycetes</taxon>
        <taxon>Sordariomycetidae</taxon>
        <taxon>Sordariales</taxon>
        <taxon>Chaetomiaceae</taxon>
        <taxon>Canariomyces</taxon>
    </lineage>
</organism>
<feature type="region of interest" description="Disordered" evidence="1">
    <location>
        <begin position="39"/>
        <end position="60"/>
    </location>
</feature>
<dbReference type="Proteomes" id="UP001302812">
    <property type="component" value="Unassembled WGS sequence"/>
</dbReference>
<evidence type="ECO:0000256" key="1">
    <source>
        <dbReference type="SAM" id="MobiDB-lite"/>
    </source>
</evidence>
<gene>
    <name evidence="4" type="ORF">N656DRAFT_795189</name>
</gene>